<feature type="compositionally biased region" description="Polar residues" evidence="1">
    <location>
        <begin position="303"/>
        <end position="322"/>
    </location>
</feature>
<dbReference type="HOGENOM" id="CLU_686921_0_0_1"/>
<organism evidence="2 3">
    <name type="scientific">Aspergillus ruber (strain CBS 135680)</name>
    <dbReference type="NCBI Taxonomy" id="1388766"/>
    <lineage>
        <taxon>Eukaryota</taxon>
        <taxon>Fungi</taxon>
        <taxon>Dikarya</taxon>
        <taxon>Ascomycota</taxon>
        <taxon>Pezizomycotina</taxon>
        <taxon>Eurotiomycetes</taxon>
        <taxon>Eurotiomycetidae</taxon>
        <taxon>Eurotiales</taxon>
        <taxon>Aspergillaceae</taxon>
        <taxon>Aspergillus</taxon>
        <taxon>Aspergillus subgen. Aspergillus</taxon>
    </lineage>
</organism>
<feature type="region of interest" description="Disordered" evidence="1">
    <location>
        <begin position="99"/>
        <end position="136"/>
    </location>
</feature>
<feature type="region of interest" description="Disordered" evidence="1">
    <location>
        <begin position="355"/>
        <end position="401"/>
    </location>
</feature>
<keyword evidence="3" id="KW-1185">Reference proteome</keyword>
<feature type="region of interest" description="Disordered" evidence="1">
    <location>
        <begin position="228"/>
        <end position="279"/>
    </location>
</feature>
<evidence type="ECO:0000313" key="3">
    <source>
        <dbReference type="Proteomes" id="UP000019804"/>
    </source>
</evidence>
<evidence type="ECO:0000313" key="2">
    <source>
        <dbReference type="EMBL" id="EYE96805.1"/>
    </source>
</evidence>
<accession>A0A017SKF4</accession>
<feature type="compositionally biased region" description="Polar residues" evidence="1">
    <location>
        <begin position="18"/>
        <end position="30"/>
    </location>
</feature>
<feature type="compositionally biased region" description="Polar residues" evidence="1">
    <location>
        <begin position="256"/>
        <end position="279"/>
    </location>
</feature>
<proteinExistence type="predicted"/>
<feature type="region of interest" description="Disordered" evidence="1">
    <location>
        <begin position="303"/>
        <end position="335"/>
    </location>
</feature>
<reference evidence="3" key="1">
    <citation type="journal article" date="2014" name="Nat. Commun.">
        <title>Genomic adaptations of the halophilic Dead Sea filamentous fungus Eurotium rubrum.</title>
        <authorList>
            <person name="Kis-Papo T."/>
            <person name="Weig A.R."/>
            <person name="Riley R."/>
            <person name="Persoh D."/>
            <person name="Salamov A."/>
            <person name="Sun H."/>
            <person name="Lipzen A."/>
            <person name="Wasser S.P."/>
            <person name="Rambold G."/>
            <person name="Grigoriev I.V."/>
            <person name="Nevo E."/>
        </authorList>
    </citation>
    <scope>NUCLEOTIDE SEQUENCE [LARGE SCALE GENOMIC DNA]</scope>
    <source>
        <strain evidence="3">CBS 135680</strain>
    </source>
</reference>
<feature type="region of interest" description="Disordered" evidence="1">
    <location>
        <begin position="12"/>
        <end position="76"/>
    </location>
</feature>
<dbReference type="Proteomes" id="UP000019804">
    <property type="component" value="Unassembled WGS sequence"/>
</dbReference>
<evidence type="ECO:0000256" key="1">
    <source>
        <dbReference type="SAM" id="MobiDB-lite"/>
    </source>
</evidence>
<gene>
    <name evidence="2" type="ORF">EURHEDRAFT_339628</name>
</gene>
<dbReference type="GeneID" id="63693523"/>
<feature type="compositionally biased region" description="Polar residues" evidence="1">
    <location>
        <begin position="99"/>
        <end position="118"/>
    </location>
</feature>
<dbReference type="OrthoDB" id="10452541at2759"/>
<feature type="region of interest" description="Disordered" evidence="1">
    <location>
        <begin position="162"/>
        <end position="182"/>
    </location>
</feature>
<protein>
    <submittedName>
        <fullName evidence="2">Uncharacterized protein</fullName>
    </submittedName>
</protein>
<dbReference type="AlphaFoldDB" id="A0A017SKF4"/>
<sequence>MELGDALLTFIREGPHPSLQNSLPSPWNKTNSKRPKTGPNLVKQEPESSGFGIPIGQQQSVTTAYLEGTEGQSPHLENPVQAVQRPVLADSAPIHQQFNQQPPQEHSLNERFSPTQGTAGPDFTSLRQQPPPGLNTASALALATGRQNSLPTTQFPFAVQPGQVSQRASNTVNQGSSNPVQLLPTSSAVQQYPQGSHPVMKPGTRPLMAQPLQMPNAQQFYATPLNVASKQSQTPGAHPVPAHVHAGQPTGPGWARQSQVPPTMQSHQGPVLPSSSAQPTIFSPGSQWATVPPGFTQISSQVTAPAQQESNTLPTQALSQPHGQPGTDMFTQLECHSGRGGVGFGRQCPAPAGFAAGSRQGHGAASDTLLPIGPSMLWGSRTNPMDESLVRASTERSQQGV</sequence>
<name>A0A017SKF4_ASPRC</name>
<dbReference type="RefSeq" id="XP_040640493.1">
    <property type="nucleotide sequence ID" value="XM_040778399.1"/>
</dbReference>
<dbReference type="EMBL" id="KK088417">
    <property type="protein sequence ID" value="EYE96805.1"/>
    <property type="molecule type" value="Genomic_DNA"/>
</dbReference>